<dbReference type="RefSeq" id="WP_320685332.1">
    <property type="nucleotide sequence ID" value="NZ_JAXBLV010000028.1"/>
</dbReference>
<dbReference type="EMBL" id="JAXBLV010000028">
    <property type="protein sequence ID" value="MDY3558402.1"/>
    <property type="molecule type" value="Genomic_DNA"/>
</dbReference>
<name>A0ABU5EUU1_9BACT</name>
<reference evidence="3" key="1">
    <citation type="journal article" date="2023" name="Mar. Drugs">
        <title>Gemmata algarum, a Novel Planctomycete Isolated from an Algal Mat, Displays Antimicrobial Activity.</title>
        <authorList>
            <person name="Kumar G."/>
            <person name="Kallscheuer N."/>
            <person name="Kashif M."/>
            <person name="Ahamad S."/>
            <person name="Jagadeeshwari U."/>
            <person name="Pannikurungottu S."/>
            <person name="Haufschild T."/>
            <person name="Kabuu M."/>
            <person name="Sasikala C."/>
            <person name="Jogler C."/>
            <person name="Ramana C."/>
        </authorList>
    </citation>
    <scope>NUCLEOTIDE SEQUENCE [LARGE SCALE GENOMIC DNA]</scope>
    <source>
        <strain evidence="3">JC673</strain>
    </source>
</reference>
<feature type="non-terminal residue" evidence="2">
    <location>
        <position position="281"/>
    </location>
</feature>
<sequence>MPPTATLPLAAVLTGPQIGELAHILCRLFDLGELRRFALFRLDLNMDEVAPQNATLPVAVESLITLLLRHGRISELLDHATTDRPNDDALHQFVTRMQNGAGAVPVREQVRELVEGIALATKTARDDPAAQARLTAARDRFQFTRTELTRLARYKALHDCLHALQLQLAAVALAARAFPADPASARALAALAEQLQRQAQRARRSTTGLTNGAAELEWVDDFDQALGEVRAALRPATHPLPGDRPAAERLRGAVDALTRLPTQAVRLNEQLVAAATRLGEW</sequence>
<evidence type="ECO:0000259" key="1">
    <source>
        <dbReference type="Pfam" id="PF19955"/>
    </source>
</evidence>
<evidence type="ECO:0000313" key="3">
    <source>
        <dbReference type="Proteomes" id="UP001272242"/>
    </source>
</evidence>
<dbReference type="Proteomes" id="UP001272242">
    <property type="component" value="Unassembled WGS sequence"/>
</dbReference>
<accession>A0ABU5EUU1</accession>
<proteinExistence type="predicted"/>
<comment type="caution">
    <text evidence="2">The sequence shown here is derived from an EMBL/GenBank/DDBJ whole genome shotgun (WGS) entry which is preliminary data.</text>
</comment>
<keyword evidence="3" id="KW-1185">Reference proteome</keyword>
<feature type="domain" description="Effector-associated" evidence="1">
    <location>
        <begin position="13"/>
        <end position="97"/>
    </location>
</feature>
<protein>
    <submittedName>
        <fullName evidence="2">Effector-associated domain EAD1-containing protein</fullName>
    </submittedName>
</protein>
<evidence type="ECO:0000313" key="2">
    <source>
        <dbReference type="EMBL" id="MDY3558402.1"/>
    </source>
</evidence>
<dbReference type="Pfam" id="PF19955">
    <property type="entry name" value="EAD1"/>
    <property type="match status" value="1"/>
</dbReference>
<gene>
    <name evidence="2" type="ORF">R5W23_005495</name>
</gene>
<organism evidence="2 3">
    <name type="scientific">Gemmata algarum</name>
    <dbReference type="NCBI Taxonomy" id="2975278"/>
    <lineage>
        <taxon>Bacteria</taxon>
        <taxon>Pseudomonadati</taxon>
        <taxon>Planctomycetota</taxon>
        <taxon>Planctomycetia</taxon>
        <taxon>Gemmatales</taxon>
        <taxon>Gemmataceae</taxon>
        <taxon>Gemmata</taxon>
    </lineage>
</organism>
<dbReference type="InterPro" id="IPR045430">
    <property type="entry name" value="EAD1"/>
</dbReference>